<dbReference type="GO" id="GO:0005737">
    <property type="term" value="C:cytoplasm"/>
    <property type="evidence" value="ECO:0007669"/>
    <property type="project" value="TreeGrafter"/>
</dbReference>
<evidence type="ECO:0000256" key="5">
    <source>
        <dbReference type="ARBA" id="ARBA00023204"/>
    </source>
</evidence>
<dbReference type="SMART" id="SM00478">
    <property type="entry name" value="ENDO3c"/>
    <property type="match status" value="1"/>
</dbReference>
<protein>
    <recommendedName>
        <fullName evidence="3">DNA-3-methyladenine glycosylase II</fullName>
        <ecNumber evidence="3">3.2.2.21</ecNumber>
    </recommendedName>
</protein>
<evidence type="ECO:0000313" key="7">
    <source>
        <dbReference type="EMBL" id="QDT25344.1"/>
    </source>
</evidence>
<keyword evidence="7" id="KW-0378">Hydrolase</keyword>
<evidence type="ECO:0000259" key="6">
    <source>
        <dbReference type="SMART" id="SM00478"/>
    </source>
</evidence>
<comment type="similarity">
    <text evidence="2">Belongs to the alkylbase DNA glycosidase AlkA family.</text>
</comment>
<dbReference type="InterPro" id="IPR003265">
    <property type="entry name" value="HhH-GPD_domain"/>
</dbReference>
<dbReference type="GO" id="GO:0006285">
    <property type="term" value="P:base-excision repair, AP site formation"/>
    <property type="evidence" value="ECO:0007669"/>
    <property type="project" value="TreeGrafter"/>
</dbReference>
<keyword evidence="7" id="KW-0326">Glycosidase</keyword>
<dbReference type="CDD" id="cd00056">
    <property type="entry name" value="ENDO3c"/>
    <property type="match status" value="1"/>
</dbReference>
<name>A0A517Q137_9PLAN</name>
<keyword evidence="8" id="KW-1185">Reference proteome</keyword>
<dbReference type="InterPro" id="IPR011257">
    <property type="entry name" value="DNA_glycosylase"/>
</dbReference>
<dbReference type="Pfam" id="PF00730">
    <property type="entry name" value="HhH-GPD"/>
    <property type="match status" value="1"/>
</dbReference>
<dbReference type="EC" id="3.2.2.21" evidence="3"/>
<dbReference type="EMBL" id="CP037421">
    <property type="protein sequence ID" value="QDT25344.1"/>
    <property type="molecule type" value="Genomic_DNA"/>
</dbReference>
<keyword evidence="4" id="KW-0227">DNA damage</keyword>
<evidence type="ECO:0000256" key="2">
    <source>
        <dbReference type="ARBA" id="ARBA00010817"/>
    </source>
</evidence>
<dbReference type="FunFam" id="1.10.340.30:FF:000004">
    <property type="entry name" value="DNA-3-methyladenine glycosylase II"/>
    <property type="match status" value="1"/>
</dbReference>
<dbReference type="Proteomes" id="UP000315647">
    <property type="component" value="Chromosome"/>
</dbReference>
<evidence type="ECO:0000313" key="8">
    <source>
        <dbReference type="Proteomes" id="UP000315647"/>
    </source>
</evidence>
<accession>A0A517Q137</accession>
<dbReference type="Gene3D" id="1.10.1670.40">
    <property type="match status" value="1"/>
</dbReference>
<dbReference type="GO" id="GO:0006307">
    <property type="term" value="P:DNA alkylation repair"/>
    <property type="evidence" value="ECO:0007669"/>
    <property type="project" value="TreeGrafter"/>
</dbReference>
<evidence type="ECO:0000256" key="1">
    <source>
        <dbReference type="ARBA" id="ARBA00000086"/>
    </source>
</evidence>
<dbReference type="GO" id="GO:0032993">
    <property type="term" value="C:protein-DNA complex"/>
    <property type="evidence" value="ECO:0007669"/>
    <property type="project" value="TreeGrafter"/>
</dbReference>
<sequence length="211" mass="24221">MNDHATTFEEASLQLREVDPKLKPVIDSVGVCSLKPYRYRFALLLRSIVSQQISTAAARTIYKRLHSLTGKGQPSAEKIMQLSHEQLRSVGLSAQKANYVHHLAEMVLEKNVRLHQLHRMTDDEVTAELVQVKGIGQWTAQMFLMFGLCRPDIFPHDDLGIQNGIQTIYELETRPDKQTCIEIAELWAPYRTVASWYCWRVLEMETPDGPW</sequence>
<keyword evidence="5" id="KW-0234">DNA repair</keyword>
<dbReference type="PANTHER" id="PTHR43003">
    <property type="entry name" value="DNA-3-METHYLADENINE GLYCOSYLASE"/>
    <property type="match status" value="1"/>
</dbReference>
<evidence type="ECO:0000256" key="3">
    <source>
        <dbReference type="ARBA" id="ARBA00012000"/>
    </source>
</evidence>
<dbReference type="PANTHER" id="PTHR43003:SF5">
    <property type="entry name" value="DNA-3-METHYLADENINE GLYCOSYLASE"/>
    <property type="match status" value="1"/>
</dbReference>
<dbReference type="Gene3D" id="1.10.340.30">
    <property type="entry name" value="Hypothetical protein, domain 2"/>
    <property type="match status" value="1"/>
</dbReference>
<proteinExistence type="inferred from homology"/>
<reference evidence="7 8" key="1">
    <citation type="submission" date="2019-03" db="EMBL/GenBank/DDBJ databases">
        <title>Deep-cultivation of Planctomycetes and their phenomic and genomic characterization uncovers novel biology.</title>
        <authorList>
            <person name="Wiegand S."/>
            <person name="Jogler M."/>
            <person name="Boedeker C."/>
            <person name="Pinto D."/>
            <person name="Vollmers J."/>
            <person name="Rivas-Marin E."/>
            <person name="Kohn T."/>
            <person name="Peeters S.H."/>
            <person name="Heuer A."/>
            <person name="Rast P."/>
            <person name="Oberbeckmann S."/>
            <person name="Bunk B."/>
            <person name="Jeske O."/>
            <person name="Meyerdierks A."/>
            <person name="Storesund J.E."/>
            <person name="Kallscheuer N."/>
            <person name="Luecker S."/>
            <person name="Lage O.M."/>
            <person name="Pohl T."/>
            <person name="Merkel B.J."/>
            <person name="Hornburger P."/>
            <person name="Mueller R.-W."/>
            <person name="Bruemmer F."/>
            <person name="Labrenz M."/>
            <person name="Spormann A.M."/>
            <person name="Op den Camp H."/>
            <person name="Overmann J."/>
            <person name="Amann R."/>
            <person name="Jetten M.S.M."/>
            <person name="Mascher T."/>
            <person name="Medema M.H."/>
            <person name="Devos D.P."/>
            <person name="Kaster A.-K."/>
            <person name="Ovreas L."/>
            <person name="Rohde M."/>
            <person name="Galperin M.Y."/>
            <person name="Jogler C."/>
        </authorList>
    </citation>
    <scope>NUCLEOTIDE SEQUENCE [LARGE SCALE GENOMIC DNA]</scope>
    <source>
        <strain evidence="7 8">Enr10</strain>
    </source>
</reference>
<dbReference type="GO" id="GO:0032131">
    <property type="term" value="F:alkylated DNA binding"/>
    <property type="evidence" value="ECO:0007669"/>
    <property type="project" value="TreeGrafter"/>
</dbReference>
<comment type="catalytic activity">
    <reaction evidence="1">
        <text>Hydrolysis of alkylated DNA, releasing 3-methyladenine, 3-methylguanine, 7-methylguanine and 7-methyladenine.</text>
        <dbReference type="EC" id="3.2.2.21"/>
    </reaction>
</comment>
<evidence type="ECO:0000256" key="4">
    <source>
        <dbReference type="ARBA" id="ARBA00022763"/>
    </source>
</evidence>
<dbReference type="AlphaFoldDB" id="A0A517Q137"/>
<dbReference type="PROSITE" id="PS00516">
    <property type="entry name" value="ALKYLBASE_DNA_GLYCOS"/>
    <property type="match status" value="1"/>
</dbReference>
<dbReference type="SUPFAM" id="SSF48150">
    <property type="entry name" value="DNA-glycosylase"/>
    <property type="match status" value="1"/>
</dbReference>
<dbReference type="GO" id="GO:0008725">
    <property type="term" value="F:DNA-3-methyladenine glycosylase activity"/>
    <property type="evidence" value="ECO:0007669"/>
    <property type="project" value="TreeGrafter"/>
</dbReference>
<dbReference type="InterPro" id="IPR000035">
    <property type="entry name" value="Alkylbase_DNA_glycsylse_CS"/>
</dbReference>
<organism evidence="7 8">
    <name type="scientific">Gimesia panareensis</name>
    <dbReference type="NCBI Taxonomy" id="2527978"/>
    <lineage>
        <taxon>Bacteria</taxon>
        <taxon>Pseudomonadati</taxon>
        <taxon>Planctomycetota</taxon>
        <taxon>Planctomycetia</taxon>
        <taxon>Planctomycetales</taxon>
        <taxon>Planctomycetaceae</taxon>
        <taxon>Gimesia</taxon>
    </lineage>
</organism>
<gene>
    <name evidence="7" type="primary">alkA</name>
    <name evidence="7" type="ORF">Enr10x_06390</name>
</gene>
<dbReference type="GO" id="GO:0043916">
    <property type="term" value="F:DNA-7-methylguanine glycosylase activity"/>
    <property type="evidence" value="ECO:0007669"/>
    <property type="project" value="TreeGrafter"/>
</dbReference>
<dbReference type="RefSeq" id="WP_145448110.1">
    <property type="nucleotide sequence ID" value="NZ_CP037421.1"/>
</dbReference>
<dbReference type="InterPro" id="IPR051912">
    <property type="entry name" value="Alkylbase_DNA_Glycosylase/TA"/>
</dbReference>
<feature type="domain" description="HhH-GPD" evidence="6">
    <location>
        <begin position="49"/>
        <end position="203"/>
    </location>
</feature>